<evidence type="ECO:0000313" key="2">
    <source>
        <dbReference type="Proteomes" id="UP000245626"/>
    </source>
</evidence>
<dbReference type="Proteomes" id="UP000245626">
    <property type="component" value="Unassembled WGS sequence"/>
</dbReference>
<reference evidence="1 2" key="1">
    <citation type="journal article" date="2018" name="Mol. Biol. Evol.">
        <title>Broad Genomic Sampling Reveals a Smut Pathogenic Ancestry of the Fungal Clade Ustilaginomycotina.</title>
        <authorList>
            <person name="Kijpornyongpan T."/>
            <person name="Mondo S.J."/>
            <person name="Barry K."/>
            <person name="Sandor L."/>
            <person name="Lee J."/>
            <person name="Lipzen A."/>
            <person name="Pangilinan J."/>
            <person name="LaButti K."/>
            <person name="Hainaut M."/>
            <person name="Henrissat B."/>
            <person name="Grigoriev I.V."/>
            <person name="Spatafora J.W."/>
            <person name="Aime M.C."/>
        </authorList>
    </citation>
    <scope>NUCLEOTIDE SEQUENCE [LARGE SCALE GENOMIC DNA]</scope>
    <source>
        <strain evidence="1 2">SA 807</strain>
    </source>
</reference>
<dbReference type="EMBL" id="KZ820214">
    <property type="protein sequence ID" value="PWN48380.1"/>
    <property type="molecule type" value="Genomic_DNA"/>
</dbReference>
<protein>
    <submittedName>
        <fullName evidence="1">Uncharacterized protein</fullName>
    </submittedName>
</protein>
<gene>
    <name evidence="1" type="ORF">IE53DRAFT_389432</name>
</gene>
<proteinExistence type="predicted"/>
<organism evidence="1 2">
    <name type="scientific">Violaceomyces palustris</name>
    <dbReference type="NCBI Taxonomy" id="1673888"/>
    <lineage>
        <taxon>Eukaryota</taxon>
        <taxon>Fungi</taxon>
        <taxon>Dikarya</taxon>
        <taxon>Basidiomycota</taxon>
        <taxon>Ustilaginomycotina</taxon>
        <taxon>Ustilaginomycetes</taxon>
        <taxon>Violaceomycetales</taxon>
        <taxon>Violaceomycetaceae</taxon>
        <taxon>Violaceomyces</taxon>
    </lineage>
</organism>
<accession>A0ACD0NRH3</accession>
<sequence length="71" mass="8123">MRSTYVGRTFTLLLCVVRQIVASPPQAIPFLIWEKEQDVWREGGVSWLSSHGIDPFVKTPLVLVTFKRMSC</sequence>
<evidence type="ECO:0000313" key="1">
    <source>
        <dbReference type="EMBL" id="PWN48380.1"/>
    </source>
</evidence>
<keyword evidence="2" id="KW-1185">Reference proteome</keyword>
<name>A0ACD0NRH3_9BASI</name>